<sequence length="917" mass="101422">MTPQTVVMQAFGPYIQKTQIDFSLLNRCGLFLITGPTGAGKTAVLDAICFALYGKSTGALRSFSQMRNISAPDSLPTLVDYSFTLGKTSYRFCRSQSVYTARKTKERKIKEEHTCYKRENGTWTLLQTGSERSVTQYAQEILGLDCGQFSKVMMLPQGEFRKLLLASSQEKAKIFEKLFSTEKWSRVTDALLANAAELKKTMDSIFITQSSILEREGVQSLQALKEKQKQFAALYDKSAQQAHVLLEKAKSTSARLNAAITLQKLQSKAALCENACKTAQQACKVEEKALKDAEKNAAQIKPLQKTSEQLLAKIATLRTALASAQKLADYREKYTTLQKRRKALESAIQNSVKASDAALVNCRKGEQYIEQLQNEVRCIPTLFAKVQTLKEISQAYQRLQELTLQKEKDEKLVKDARAEFEESNTQLDLHKAAYNRTDALLKKDLAASLSLSLRENAPCPVCGALHHPAPACGSGGDFAALSKDLERLEAMVQKAEKLLEQRQNSLLAHKAQLHQTHQLYQAQQQLCGSYNIYYKTVGDDLTEAQQALLEAQKKDALLPKARQLLQQRKQELESAQKTLEQSQQALVQNATEIQSMQSAMETLASYLPQGADDSAAIAEQIHKAGIQKETADQQASALQDALTNARRRLDIANTNLHNAQDAFTQAQADFLDAVQQNPALQDTDPALYQKEAELAELASQKAQADTGRMKEALRGVNESLSMLSSCSASMQETENAYAKTSRLAELLRGNNACKTPIKMFVLGMMLDDILLQANEYFSSLSNGRYSLSRITEHTGGKALKGLDIEIFDAYCGSSRSMYTLSGGELFLASLSLAFGLSDVVQSYSGGIRLDSIFIDEGFGTLDRETLDTAMRALEQIQRMGRTVGMISHVTELKNRIGAKIEVLPSREGSTVKVIIPD</sequence>
<dbReference type="PANTHER" id="PTHR32114:SF2">
    <property type="entry name" value="ABC TRANSPORTER ABCH.3"/>
    <property type="match status" value="1"/>
</dbReference>
<organism evidence="5 6">
    <name type="scientific">Candidatus Scatavimonas merdigallinarum</name>
    <dbReference type="NCBI Taxonomy" id="2840914"/>
    <lineage>
        <taxon>Bacteria</taxon>
        <taxon>Bacillati</taxon>
        <taxon>Bacillota</taxon>
        <taxon>Clostridia</taxon>
        <taxon>Eubacteriales</taxon>
        <taxon>Oscillospiraceae</taxon>
        <taxon>Oscillospiraceae incertae sedis</taxon>
        <taxon>Candidatus Scatavimonas</taxon>
    </lineage>
</organism>
<dbReference type="Gene3D" id="3.40.50.300">
    <property type="entry name" value="P-loop containing nucleotide triphosphate hydrolases"/>
    <property type="match status" value="2"/>
</dbReference>
<evidence type="ECO:0000313" key="6">
    <source>
        <dbReference type="Proteomes" id="UP000886787"/>
    </source>
</evidence>
<keyword evidence="4" id="KW-0175">Coiled coil</keyword>
<reference evidence="5" key="1">
    <citation type="submission" date="2020-10" db="EMBL/GenBank/DDBJ databases">
        <authorList>
            <person name="Gilroy R."/>
        </authorList>
    </citation>
    <scope>NUCLEOTIDE SEQUENCE</scope>
    <source>
        <strain evidence="5">ChiSjej1B19-3389</strain>
    </source>
</reference>
<dbReference type="Pfam" id="PF13558">
    <property type="entry name" value="SbcC_Walker_B"/>
    <property type="match status" value="1"/>
</dbReference>
<comment type="similarity">
    <text evidence="1">Belongs to the SMC family. SbcC subfamily.</text>
</comment>
<dbReference type="Proteomes" id="UP000886787">
    <property type="component" value="Unassembled WGS sequence"/>
</dbReference>
<gene>
    <name evidence="5" type="ORF">IAD32_02310</name>
</gene>
<feature type="coiled-coil region" evidence="4">
    <location>
        <begin position="628"/>
        <end position="662"/>
    </location>
</feature>
<evidence type="ECO:0000256" key="2">
    <source>
        <dbReference type="ARBA" id="ARBA00011322"/>
    </source>
</evidence>
<evidence type="ECO:0000313" key="5">
    <source>
        <dbReference type="EMBL" id="HIQ80103.1"/>
    </source>
</evidence>
<protein>
    <recommendedName>
        <fullName evidence="3">Nuclease SbcCD subunit C</fullName>
    </recommendedName>
</protein>
<feature type="coiled-coil region" evidence="4">
    <location>
        <begin position="262"/>
        <end position="296"/>
    </location>
</feature>
<dbReference type="InterPro" id="IPR027417">
    <property type="entry name" value="P-loop_NTPase"/>
</dbReference>
<comment type="caution">
    <text evidence="5">The sequence shown here is derived from an EMBL/GenBank/DDBJ whole genome shotgun (WGS) entry which is preliminary data.</text>
</comment>
<dbReference type="PANTHER" id="PTHR32114">
    <property type="entry name" value="ABC TRANSPORTER ABCH.3"/>
    <property type="match status" value="1"/>
</dbReference>
<feature type="coiled-coil region" evidence="4">
    <location>
        <begin position="478"/>
        <end position="512"/>
    </location>
</feature>
<evidence type="ECO:0000256" key="1">
    <source>
        <dbReference type="ARBA" id="ARBA00006930"/>
    </source>
</evidence>
<name>A0A9D0ZGD0_9FIRM</name>
<proteinExistence type="inferred from homology"/>
<evidence type="ECO:0000256" key="3">
    <source>
        <dbReference type="ARBA" id="ARBA00013368"/>
    </source>
</evidence>
<feature type="coiled-coil region" evidence="4">
    <location>
        <begin position="392"/>
        <end position="426"/>
    </location>
</feature>
<dbReference type="SUPFAM" id="SSF52540">
    <property type="entry name" value="P-loop containing nucleoside triphosphate hydrolases"/>
    <property type="match status" value="1"/>
</dbReference>
<feature type="coiled-coil region" evidence="4">
    <location>
        <begin position="558"/>
        <end position="592"/>
    </location>
</feature>
<evidence type="ECO:0000256" key="4">
    <source>
        <dbReference type="SAM" id="Coils"/>
    </source>
</evidence>
<dbReference type="AlphaFoldDB" id="A0A9D0ZGD0"/>
<comment type="subunit">
    <text evidence="2">Heterodimer of SbcC and SbcD.</text>
</comment>
<reference evidence="5" key="2">
    <citation type="journal article" date="2021" name="PeerJ">
        <title>Extensive microbial diversity within the chicken gut microbiome revealed by metagenomics and culture.</title>
        <authorList>
            <person name="Gilroy R."/>
            <person name="Ravi A."/>
            <person name="Getino M."/>
            <person name="Pursley I."/>
            <person name="Horton D.L."/>
            <person name="Alikhan N.F."/>
            <person name="Baker D."/>
            <person name="Gharbi K."/>
            <person name="Hall N."/>
            <person name="Watson M."/>
            <person name="Adriaenssens E.M."/>
            <person name="Foster-Nyarko E."/>
            <person name="Jarju S."/>
            <person name="Secka A."/>
            <person name="Antonio M."/>
            <person name="Oren A."/>
            <person name="Chaudhuri R.R."/>
            <person name="La Ragione R."/>
            <person name="Hildebrand F."/>
            <person name="Pallen M.J."/>
        </authorList>
    </citation>
    <scope>NUCLEOTIDE SEQUENCE</scope>
    <source>
        <strain evidence="5">ChiSjej1B19-3389</strain>
    </source>
</reference>
<dbReference type="EMBL" id="DVFW01000015">
    <property type="protein sequence ID" value="HIQ80103.1"/>
    <property type="molecule type" value="Genomic_DNA"/>
</dbReference>
<accession>A0A9D0ZGD0</accession>